<dbReference type="FunFam" id="2.30.38.10:FF:000001">
    <property type="entry name" value="Non-ribosomal peptide synthetase PvdI"/>
    <property type="match status" value="1"/>
</dbReference>
<dbReference type="PANTHER" id="PTHR45527">
    <property type="entry name" value="NONRIBOSOMAL PEPTIDE SYNTHETASE"/>
    <property type="match status" value="1"/>
</dbReference>
<gene>
    <name evidence="4" type="ORF">KDW_43440</name>
</gene>
<keyword evidence="1" id="KW-0596">Phosphopantetheine</keyword>
<dbReference type="GO" id="GO:0005737">
    <property type="term" value="C:cytoplasm"/>
    <property type="evidence" value="ECO:0007669"/>
    <property type="project" value="TreeGrafter"/>
</dbReference>
<dbReference type="InterPro" id="IPR000873">
    <property type="entry name" value="AMP-dep_synth/lig_dom"/>
</dbReference>
<evidence type="ECO:0000313" key="4">
    <source>
        <dbReference type="EMBL" id="GER90182.1"/>
    </source>
</evidence>
<evidence type="ECO:0000259" key="3">
    <source>
        <dbReference type="Pfam" id="PF00501"/>
    </source>
</evidence>
<protein>
    <recommendedName>
        <fullName evidence="3">AMP-dependent synthetase/ligase domain-containing protein</fullName>
    </recommendedName>
</protein>
<dbReference type="GO" id="GO:0031177">
    <property type="term" value="F:phosphopantetheine binding"/>
    <property type="evidence" value="ECO:0007669"/>
    <property type="project" value="TreeGrafter"/>
</dbReference>
<dbReference type="InterPro" id="IPR045851">
    <property type="entry name" value="AMP-bd_C_sf"/>
</dbReference>
<comment type="caution">
    <text evidence="4">The sequence shown here is derived from an EMBL/GenBank/DDBJ whole genome shotgun (WGS) entry which is preliminary data.</text>
</comment>
<evidence type="ECO:0000256" key="1">
    <source>
        <dbReference type="ARBA" id="ARBA00022450"/>
    </source>
</evidence>
<dbReference type="Gene3D" id="2.30.38.10">
    <property type="entry name" value="Luciferase, Domain 3"/>
    <property type="match status" value="1"/>
</dbReference>
<dbReference type="GO" id="GO:0043041">
    <property type="term" value="P:amino acid activation for nonribosomal peptide biosynthetic process"/>
    <property type="evidence" value="ECO:0007669"/>
    <property type="project" value="TreeGrafter"/>
</dbReference>
<organism evidence="4 5">
    <name type="scientific">Dictyobacter vulcani</name>
    <dbReference type="NCBI Taxonomy" id="2607529"/>
    <lineage>
        <taxon>Bacteria</taxon>
        <taxon>Bacillati</taxon>
        <taxon>Chloroflexota</taxon>
        <taxon>Ktedonobacteria</taxon>
        <taxon>Ktedonobacterales</taxon>
        <taxon>Dictyobacteraceae</taxon>
        <taxon>Dictyobacter</taxon>
    </lineage>
</organism>
<dbReference type="InterPro" id="IPR010071">
    <property type="entry name" value="AA_adenyl_dom"/>
</dbReference>
<dbReference type="PANTHER" id="PTHR45527:SF1">
    <property type="entry name" value="FATTY ACID SYNTHASE"/>
    <property type="match status" value="1"/>
</dbReference>
<name>A0A5J4KSR9_9CHLR</name>
<dbReference type="AlphaFoldDB" id="A0A5J4KSR9"/>
<evidence type="ECO:0000256" key="2">
    <source>
        <dbReference type="ARBA" id="ARBA00022553"/>
    </source>
</evidence>
<feature type="domain" description="AMP-dependent synthetase/ligase" evidence="3">
    <location>
        <begin position="1"/>
        <end position="206"/>
    </location>
</feature>
<dbReference type="FunFam" id="3.40.50.980:FF:000002">
    <property type="entry name" value="Enterobactin synthetase component F"/>
    <property type="match status" value="1"/>
</dbReference>
<dbReference type="NCBIfam" id="TIGR01733">
    <property type="entry name" value="AA-adenyl-dom"/>
    <property type="match status" value="1"/>
</dbReference>
<dbReference type="Pfam" id="PF00501">
    <property type="entry name" value="AMP-binding"/>
    <property type="match status" value="1"/>
</dbReference>
<sequence length="334" mass="37332">MYTSGSTGVPKGVAITHQAVARLVRNSNYIQFEPEDRIVQAANVAFDASTFEIWGAWLNGASVVMMMKEDVLSLQRFARVLQEQKITTLFLTTALFNQITREIPDAFRSLRHLLFGGEAVDVRRVREVLKHGAPERLLHVYGPTESTTYATWHLVKEIEEDATNLPIGQALSNTTLYALDAYHQPSPIGVPGELYIGGDGLARGYLHHLDLTAERFVPHPFTSKAGERLYKTGDVVKRNADGSILFIGRVDHQVKVRGHRIELGEIENKLEQHPQISDALVLVHEDKSGDKRLAAYIEAADAAGLNNQTLREYLQAGLPDYMIRRSLSNWPPSR</sequence>
<keyword evidence="2" id="KW-0597">Phosphoprotein</keyword>
<dbReference type="Proteomes" id="UP000326912">
    <property type="component" value="Unassembled WGS sequence"/>
</dbReference>
<evidence type="ECO:0000313" key="5">
    <source>
        <dbReference type="Proteomes" id="UP000326912"/>
    </source>
</evidence>
<reference evidence="4 5" key="1">
    <citation type="submission" date="2019-10" db="EMBL/GenBank/DDBJ databases">
        <title>Dictyobacter vulcani sp. nov., within the class Ktedonobacteria, isolated from soil of volcanic Mt. Zao.</title>
        <authorList>
            <person name="Zheng Y."/>
            <person name="Wang C.M."/>
            <person name="Sakai Y."/>
            <person name="Abe K."/>
            <person name="Yokota A."/>
            <person name="Yabe S."/>
        </authorList>
    </citation>
    <scope>NUCLEOTIDE SEQUENCE [LARGE SCALE GENOMIC DNA]</scope>
    <source>
        <strain evidence="4 5">W12</strain>
    </source>
</reference>
<proteinExistence type="predicted"/>
<dbReference type="SUPFAM" id="SSF56801">
    <property type="entry name" value="Acetyl-CoA synthetase-like"/>
    <property type="match status" value="1"/>
</dbReference>
<dbReference type="EMBL" id="BKZW01000002">
    <property type="protein sequence ID" value="GER90182.1"/>
    <property type="molecule type" value="Genomic_DNA"/>
</dbReference>
<keyword evidence="5" id="KW-1185">Reference proteome</keyword>
<dbReference type="GO" id="GO:0044550">
    <property type="term" value="P:secondary metabolite biosynthetic process"/>
    <property type="evidence" value="ECO:0007669"/>
    <property type="project" value="TreeGrafter"/>
</dbReference>
<dbReference type="Gene3D" id="3.40.50.980">
    <property type="match status" value="2"/>
</dbReference>
<dbReference type="Gene3D" id="3.30.300.30">
    <property type="match status" value="1"/>
</dbReference>
<accession>A0A5J4KSR9</accession>